<dbReference type="KEGG" id="bbr:BB2322"/>
<dbReference type="SUPFAM" id="SSF52113">
    <property type="entry name" value="BRCT domain"/>
    <property type="match status" value="1"/>
</dbReference>
<protein>
    <recommendedName>
        <fullName evidence="1">BRCT domain-containing protein</fullName>
    </recommendedName>
</protein>
<dbReference type="PROSITE" id="PS50172">
    <property type="entry name" value="BRCT"/>
    <property type="match status" value="1"/>
</dbReference>
<dbReference type="InterPro" id="IPR036420">
    <property type="entry name" value="BRCT_dom_sf"/>
</dbReference>
<gene>
    <name evidence="2" type="ordered locus">BB2322</name>
</gene>
<feature type="domain" description="BRCT" evidence="1">
    <location>
        <begin position="137"/>
        <end position="224"/>
    </location>
</feature>
<dbReference type="HOGENOM" id="CLU_107477_0_0_4"/>
<dbReference type="RefSeq" id="WP_010926464.1">
    <property type="nucleotide sequence ID" value="NC_002927.3"/>
</dbReference>
<dbReference type="SMR" id="A0A0H3LLW9"/>
<dbReference type="InterPro" id="IPR001357">
    <property type="entry name" value="BRCT_dom"/>
</dbReference>
<dbReference type="AlphaFoldDB" id="A0A0H3LLW9"/>
<dbReference type="EMBL" id="BX640444">
    <property type="protein sequence ID" value="CAE32818.1"/>
    <property type="molecule type" value="Genomic_DNA"/>
</dbReference>
<evidence type="ECO:0000313" key="3">
    <source>
        <dbReference type="Proteomes" id="UP000001027"/>
    </source>
</evidence>
<organism evidence="2 3">
    <name type="scientific">Bordetella bronchiseptica (strain ATCC BAA-588 / NCTC 13252 / RB50)</name>
    <name type="common">Alcaligenes bronchisepticus</name>
    <dbReference type="NCBI Taxonomy" id="257310"/>
    <lineage>
        <taxon>Bacteria</taxon>
        <taxon>Pseudomonadati</taxon>
        <taxon>Pseudomonadota</taxon>
        <taxon>Betaproteobacteria</taxon>
        <taxon>Burkholderiales</taxon>
        <taxon>Alcaligenaceae</taxon>
        <taxon>Bordetella</taxon>
    </lineage>
</organism>
<dbReference type="CDD" id="cd17748">
    <property type="entry name" value="BRCT_DNA_ligase_like"/>
    <property type="match status" value="1"/>
</dbReference>
<dbReference type="eggNOG" id="COG0272">
    <property type="taxonomic scope" value="Bacteria"/>
</dbReference>
<reference evidence="2 3" key="1">
    <citation type="journal article" date="2003" name="Nat. Genet.">
        <title>Comparative analysis of the genome sequences of Bordetella pertussis, Bordetella parapertussis and Bordetella bronchiseptica.</title>
        <authorList>
            <person name="Parkhill J."/>
            <person name="Sebaihia M."/>
            <person name="Preston A."/>
            <person name="Murphy L.D."/>
            <person name="Thomson N.R."/>
            <person name="Harris D.E."/>
            <person name="Holden M.T.G."/>
            <person name="Churcher C.M."/>
            <person name="Bentley S.D."/>
            <person name="Mungall K.L."/>
            <person name="Cerdeno-Tarraga A.-M."/>
            <person name="Temple L."/>
            <person name="James K.D."/>
            <person name="Harris B."/>
            <person name="Quail M.A."/>
            <person name="Achtman M."/>
            <person name="Atkin R."/>
            <person name="Baker S."/>
            <person name="Basham D."/>
            <person name="Bason N."/>
            <person name="Cherevach I."/>
            <person name="Chillingworth T."/>
            <person name="Collins M."/>
            <person name="Cronin A."/>
            <person name="Davis P."/>
            <person name="Doggett J."/>
            <person name="Feltwell T."/>
            <person name="Goble A."/>
            <person name="Hamlin N."/>
            <person name="Hauser H."/>
            <person name="Holroyd S."/>
            <person name="Jagels K."/>
            <person name="Leather S."/>
            <person name="Moule S."/>
            <person name="Norberczak H."/>
            <person name="O'Neil S."/>
            <person name="Ormond D."/>
            <person name="Price C."/>
            <person name="Rabbinowitsch E."/>
            <person name="Rutter S."/>
            <person name="Sanders M."/>
            <person name="Saunders D."/>
            <person name="Seeger K."/>
            <person name="Sharp S."/>
            <person name="Simmonds M."/>
            <person name="Skelton J."/>
            <person name="Squares R."/>
            <person name="Squares S."/>
            <person name="Stevens K."/>
            <person name="Unwin L."/>
            <person name="Whitehead S."/>
            <person name="Barrell B.G."/>
            <person name="Maskell D.J."/>
        </authorList>
    </citation>
    <scope>NUCLEOTIDE SEQUENCE [LARGE SCALE GENOMIC DNA]</scope>
    <source>
        <strain evidence="2 3">ATCC BAA-588 / NCTC 13252 / RB50</strain>
    </source>
</reference>
<proteinExistence type="predicted"/>
<evidence type="ECO:0000259" key="1">
    <source>
        <dbReference type="PROSITE" id="PS50172"/>
    </source>
</evidence>
<dbReference type="Proteomes" id="UP000001027">
    <property type="component" value="Chromosome"/>
</dbReference>
<sequence>MGWLTDNFGAPATATSEVEAAPAYHIYRAHAVQARQVDELIGLVKGVLADGAICQEEVAFLLRWMQTNQDASNKWPAKALYPRIAAALADGHMDAMEEAEIMALLLATVGSEDATGQPAINKSTALPLCSPVPDIHFDAHTFCFTGKFTSGTRDWCSQQVVERGGSSLSNVTKKLDYLVIGELGNPDWLHSTFGLKIKKAVDYRSSGVALRIISEQAWYEHLLS</sequence>
<evidence type="ECO:0000313" key="2">
    <source>
        <dbReference type="EMBL" id="CAE32818.1"/>
    </source>
</evidence>
<dbReference type="Gene3D" id="3.40.50.10190">
    <property type="entry name" value="BRCT domain"/>
    <property type="match status" value="1"/>
</dbReference>
<accession>A0A0H3LLW9</accession>
<name>A0A0H3LLW9_BORBR</name>